<evidence type="ECO:0000256" key="1">
    <source>
        <dbReference type="ARBA" id="ARBA00007613"/>
    </source>
</evidence>
<dbReference type="PANTHER" id="PTHR30203">
    <property type="entry name" value="OUTER MEMBRANE CATION EFFLUX PROTEIN"/>
    <property type="match status" value="1"/>
</dbReference>
<dbReference type="Proteomes" id="UP000270261">
    <property type="component" value="Unassembled WGS sequence"/>
</dbReference>
<feature type="coiled-coil region" evidence="2">
    <location>
        <begin position="329"/>
        <end position="388"/>
    </location>
</feature>
<dbReference type="PANTHER" id="PTHR30203:SF33">
    <property type="entry name" value="BLR4455 PROTEIN"/>
    <property type="match status" value="1"/>
</dbReference>
<feature type="compositionally biased region" description="Low complexity" evidence="3">
    <location>
        <begin position="265"/>
        <end position="295"/>
    </location>
</feature>
<evidence type="ECO:0000313" key="5">
    <source>
        <dbReference type="Proteomes" id="UP000270261"/>
    </source>
</evidence>
<dbReference type="GO" id="GO:0015562">
    <property type="term" value="F:efflux transmembrane transporter activity"/>
    <property type="evidence" value="ECO:0007669"/>
    <property type="project" value="InterPro"/>
</dbReference>
<gene>
    <name evidence="4" type="ORF">EHV23_05960</name>
</gene>
<feature type="compositionally biased region" description="Polar residues" evidence="3">
    <location>
        <begin position="478"/>
        <end position="493"/>
    </location>
</feature>
<keyword evidence="2" id="KW-0175">Coiled coil</keyword>
<dbReference type="Gene3D" id="1.20.1600.10">
    <property type="entry name" value="Outer membrane efflux proteins (OEP)"/>
    <property type="match status" value="1"/>
</dbReference>
<protein>
    <recommendedName>
        <fullName evidence="6">Efflux transporter outer membrane subunit</fullName>
    </recommendedName>
</protein>
<dbReference type="AlphaFoldDB" id="A0A426FSM1"/>
<comment type="caution">
    <text evidence="4">The sequence shown here is derived from an EMBL/GenBank/DDBJ whole genome shotgun (WGS) entry which is preliminary data.</text>
</comment>
<dbReference type="InterPro" id="IPR010131">
    <property type="entry name" value="MdtP/NodT-like"/>
</dbReference>
<feature type="region of interest" description="Disordered" evidence="3">
    <location>
        <begin position="121"/>
        <end position="191"/>
    </location>
</feature>
<dbReference type="Pfam" id="PF02321">
    <property type="entry name" value="OEP"/>
    <property type="match status" value="2"/>
</dbReference>
<dbReference type="InterPro" id="IPR003423">
    <property type="entry name" value="OMP_efflux"/>
</dbReference>
<feature type="region of interest" description="Disordered" evidence="3">
    <location>
        <begin position="252"/>
        <end position="295"/>
    </location>
</feature>
<organism evidence="4 5">
    <name type="scientific">Lautropia dentalis</name>
    <dbReference type="NCBI Taxonomy" id="2490857"/>
    <lineage>
        <taxon>Bacteria</taxon>
        <taxon>Pseudomonadati</taxon>
        <taxon>Pseudomonadota</taxon>
        <taxon>Betaproteobacteria</taxon>
        <taxon>Burkholderiales</taxon>
        <taxon>Burkholderiaceae</taxon>
        <taxon>Lautropia</taxon>
    </lineage>
</organism>
<evidence type="ECO:0000256" key="2">
    <source>
        <dbReference type="SAM" id="Coils"/>
    </source>
</evidence>
<name>A0A426FSM1_9BURK</name>
<accession>A0A426FSM1</accession>
<feature type="compositionally biased region" description="Low complexity" evidence="3">
    <location>
        <begin position="456"/>
        <end position="477"/>
    </location>
</feature>
<feature type="compositionally biased region" description="Low complexity" evidence="3">
    <location>
        <begin position="121"/>
        <end position="134"/>
    </location>
</feature>
<proteinExistence type="inferred from homology"/>
<evidence type="ECO:0008006" key="6">
    <source>
        <dbReference type="Google" id="ProtNLM"/>
    </source>
</evidence>
<dbReference type="EMBL" id="RRUE01000001">
    <property type="protein sequence ID" value="RRN45693.1"/>
    <property type="molecule type" value="Genomic_DNA"/>
</dbReference>
<evidence type="ECO:0000256" key="3">
    <source>
        <dbReference type="SAM" id="MobiDB-lite"/>
    </source>
</evidence>
<comment type="similarity">
    <text evidence="1">Belongs to the outer membrane factor (OMF) (TC 1.B.17) family.</text>
</comment>
<keyword evidence="5" id="KW-1185">Reference proteome</keyword>
<dbReference type="SUPFAM" id="SSF56954">
    <property type="entry name" value="Outer membrane efflux proteins (OEP)"/>
    <property type="match status" value="1"/>
</dbReference>
<feature type="compositionally biased region" description="Polar residues" evidence="3">
    <location>
        <begin position="252"/>
        <end position="264"/>
    </location>
</feature>
<sequence>MRRKDRPPCQTGQRRPHADWVSVQRACPDGHASRGWFFPGAPPSSKLTSGRLFSGPDVFCIHFRSDSFQTVMIPLFRRSLLVASIALILSGCNVIAPYQQPKADLDAPLEQNTGWHLVSSAGQTAAQQGGAAASGRGGQPGGAAPSGRAGQAATGQDGARGTDSGRNGESNAGQGAAGQQGTGQPASADASQIPAPLATVTLLNGAAFDDPVLTHLLARQQSGNLTLAQSEARIRQARAVLAGAGASRLPQVTANAGGTRQGTKASGSASSSLSSAMSGSGTSTTGTTGSSGMSGLSGMSGGLGVANSVQAGTSISWAPDLWGRVSAKVEGSRASLEAAKADRKAAELQAQVSLIQSYWRMRLAEARLVLLERSIATAERSLKLVRNQHASGLVARADVVQAETRLQTVLTQRHELVSSRDTERHAMAVLMGIPPSALTAEMLKPAAGSVLGRQIGSSGAAMPSASGAGSPEASGAGTPQTSGMPGTGSSSASGFRKTADASDTGKTVKPGTEGADGPDRASGQTAPPVQLPSVPALPESLSIDLLVRRPDVRATERAVAAANAELGIARSAWLPDLTFTASGTLGAETVANLISSPLRSWSVGTQLAGTLFDGGTRSSTLQQQEAAYDEKVAAYREAVLKALQEVEDGMLNFQTLRNQEADQQRLVELAQESERVVRNRYQSGLVNYLELSTAESTSLSAQDTLLSLQANRLNNYITLLSAVGGSWQVQ</sequence>
<feature type="region of interest" description="Disordered" evidence="3">
    <location>
        <begin position="455"/>
        <end position="535"/>
    </location>
</feature>
<feature type="compositionally biased region" description="Low complexity" evidence="3">
    <location>
        <begin position="142"/>
        <end position="154"/>
    </location>
</feature>
<reference evidence="4 5" key="1">
    <citation type="submission" date="2018-11" db="EMBL/GenBank/DDBJ databases">
        <title>Genome sequencing of Lautropia sp. KCOM 2505 (= ChDC F240).</title>
        <authorList>
            <person name="Kook J.-K."/>
            <person name="Park S.-N."/>
            <person name="Lim Y.K."/>
        </authorList>
    </citation>
    <scope>NUCLEOTIDE SEQUENCE [LARGE SCALE GENOMIC DNA]</scope>
    <source>
        <strain evidence="4 5">KCOM 2505</strain>
    </source>
</reference>
<evidence type="ECO:0000313" key="4">
    <source>
        <dbReference type="EMBL" id="RRN45693.1"/>
    </source>
</evidence>